<accession>A0ABX5LYN1</accession>
<dbReference type="EMBL" id="LAPT01000047">
    <property type="protein sequence ID" value="PXF31244.1"/>
    <property type="molecule type" value="Genomic_DNA"/>
</dbReference>
<sequence>MAERILVSACLYGEAVRYDGQACTQQHPIWQEWQQQNRLISCCPEVAGGLPIPRFPAEWIKGDGHNALIGKPVRLLDSQGTDVFSEFYKGAQYALQVAQRHNIKIAVLKSKSPSCGNDLIYDGTFTGMLVDGIGLTTAVLQQAGIQVFNEHQLAEANTLLNQLDQSSTHRGDLELGLAKRHPSKLNKL</sequence>
<dbReference type="InterPro" id="IPR007553">
    <property type="entry name" value="2-thiour_desulf"/>
</dbReference>
<dbReference type="RefSeq" id="WP_110187403.1">
    <property type="nucleotide sequence ID" value="NZ_CP177354.1"/>
</dbReference>
<proteinExistence type="predicted"/>
<dbReference type="Pfam" id="PF04463">
    <property type="entry name" value="2-thiour_desulf"/>
    <property type="match status" value="1"/>
</dbReference>
<protein>
    <recommendedName>
        <fullName evidence="3">Purine nucleoside phosphorylase</fullName>
    </recommendedName>
</protein>
<name>A0ABX5LYN1_9GAMM</name>
<evidence type="ECO:0000313" key="1">
    <source>
        <dbReference type="EMBL" id="PXF31244.1"/>
    </source>
</evidence>
<reference evidence="1 2" key="1">
    <citation type="submission" date="2015-03" db="EMBL/GenBank/DDBJ databases">
        <authorList>
            <person name="Krishnan R."/>
            <person name="Midha S."/>
            <person name="Patil P.B."/>
            <person name="Rameshkumar N."/>
        </authorList>
    </citation>
    <scope>NUCLEOTIDE SEQUENCE [LARGE SCALE GENOMIC DNA]</scope>
    <source>
        <strain evidence="1 2">L1E11</strain>
    </source>
</reference>
<gene>
    <name evidence="1" type="ORF">WH50_11300</name>
</gene>
<dbReference type="PANTHER" id="PTHR30087:SF1">
    <property type="entry name" value="HYPOTHETICAL CYTOSOLIC PROTEIN"/>
    <property type="match status" value="1"/>
</dbReference>
<organism evidence="1 2">
    <name type="scientific">Pokkaliibacter plantistimulans</name>
    <dbReference type="NCBI Taxonomy" id="1635171"/>
    <lineage>
        <taxon>Bacteria</taxon>
        <taxon>Pseudomonadati</taxon>
        <taxon>Pseudomonadota</taxon>
        <taxon>Gammaproteobacteria</taxon>
        <taxon>Oceanospirillales</taxon>
        <taxon>Balneatrichaceae</taxon>
        <taxon>Pokkaliibacter</taxon>
    </lineage>
</organism>
<comment type="caution">
    <text evidence="1">The sequence shown here is derived from an EMBL/GenBank/DDBJ whole genome shotgun (WGS) entry which is preliminary data.</text>
</comment>
<evidence type="ECO:0000313" key="2">
    <source>
        <dbReference type="Proteomes" id="UP000248090"/>
    </source>
</evidence>
<dbReference type="PANTHER" id="PTHR30087">
    <property type="entry name" value="INNER MEMBRANE PROTEIN"/>
    <property type="match status" value="1"/>
</dbReference>
<evidence type="ECO:0008006" key="3">
    <source>
        <dbReference type="Google" id="ProtNLM"/>
    </source>
</evidence>
<keyword evidence="2" id="KW-1185">Reference proteome</keyword>
<dbReference type="Proteomes" id="UP000248090">
    <property type="component" value="Unassembled WGS sequence"/>
</dbReference>